<gene>
    <name evidence="4" type="ORF">ATL31_1692</name>
</gene>
<dbReference type="Gene3D" id="3.40.50.1820">
    <property type="entry name" value="alpha/beta hydrolase"/>
    <property type="match status" value="1"/>
</dbReference>
<comment type="caution">
    <text evidence="4">The sequence shown here is derived from an EMBL/GenBank/DDBJ whole genome shotgun (WGS) entry which is preliminary data.</text>
</comment>
<dbReference type="SUPFAM" id="SSF53474">
    <property type="entry name" value="alpha/beta-Hydrolases"/>
    <property type="match status" value="1"/>
</dbReference>
<evidence type="ECO:0000313" key="4">
    <source>
        <dbReference type="EMBL" id="PKW26866.1"/>
    </source>
</evidence>
<dbReference type="Pfam" id="PF00326">
    <property type="entry name" value="Peptidase_S9"/>
    <property type="match status" value="1"/>
</dbReference>
<dbReference type="EMBL" id="PJNE01000001">
    <property type="protein sequence ID" value="PKW26866.1"/>
    <property type="molecule type" value="Genomic_DNA"/>
</dbReference>
<keyword evidence="5" id="KW-1185">Reference proteome</keyword>
<protein>
    <submittedName>
        <fullName evidence="4">Prolyl oligopeptidase family protein</fullName>
    </submittedName>
</protein>
<dbReference type="RefSeq" id="WP_101395368.1">
    <property type="nucleotide sequence ID" value="NZ_PJNE01000001.1"/>
</dbReference>
<evidence type="ECO:0000259" key="2">
    <source>
        <dbReference type="Pfam" id="PF00326"/>
    </source>
</evidence>
<dbReference type="InterPro" id="IPR029058">
    <property type="entry name" value="AB_hydrolase_fold"/>
</dbReference>
<evidence type="ECO:0000313" key="5">
    <source>
        <dbReference type="Proteomes" id="UP000233781"/>
    </source>
</evidence>
<evidence type="ECO:0000256" key="1">
    <source>
        <dbReference type="SAM" id="MobiDB-lite"/>
    </source>
</evidence>
<dbReference type="Proteomes" id="UP000233781">
    <property type="component" value="Unassembled WGS sequence"/>
</dbReference>
<dbReference type="InterPro" id="IPR001375">
    <property type="entry name" value="Peptidase_S9_cat"/>
</dbReference>
<feature type="domain" description="Serine aminopeptidase S33" evidence="3">
    <location>
        <begin position="109"/>
        <end position="173"/>
    </location>
</feature>
<feature type="domain" description="Peptidase S9 prolyl oligopeptidase catalytic" evidence="2">
    <location>
        <begin position="179"/>
        <end position="243"/>
    </location>
</feature>
<dbReference type="GO" id="GO:0008236">
    <property type="term" value="F:serine-type peptidase activity"/>
    <property type="evidence" value="ECO:0007669"/>
    <property type="project" value="InterPro"/>
</dbReference>
<reference evidence="4 5" key="1">
    <citation type="submission" date="2017-12" db="EMBL/GenBank/DDBJ databases">
        <title>Sequencing the genomes of 1000 Actinobacteria strains.</title>
        <authorList>
            <person name="Klenk H.-P."/>
        </authorList>
    </citation>
    <scope>NUCLEOTIDE SEQUENCE [LARGE SCALE GENOMIC DNA]</scope>
    <source>
        <strain evidence="4 5">DSM 12806</strain>
    </source>
</reference>
<dbReference type="AlphaFoldDB" id="A0A2N3YJ35"/>
<dbReference type="GO" id="GO:0006508">
    <property type="term" value="P:proteolysis"/>
    <property type="evidence" value="ECO:0007669"/>
    <property type="project" value="InterPro"/>
</dbReference>
<accession>A0A2N3YJ35</accession>
<feature type="region of interest" description="Disordered" evidence="1">
    <location>
        <begin position="1"/>
        <end position="28"/>
    </location>
</feature>
<dbReference type="OrthoDB" id="3366509at2"/>
<dbReference type="InterPro" id="IPR022742">
    <property type="entry name" value="Hydrolase_4"/>
</dbReference>
<name>A0A2N3YJ35_9MICO</name>
<evidence type="ECO:0000259" key="3">
    <source>
        <dbReference type="Pfam" id="PF12146"/>
    </source>
</evidence>
<organism evidence="4 5">
    <name type="scientific">Phycicoccus duodecadis</name>
    <dbReference type="NCBI Taxonomy" id="173053"/>
    <lineage>
        <taxon>Bacteria</taxon>
        <taxon>Bacillati</taxon>
        <taxon>Actinomycetota</taxon>
        <taxon>Actinomycetes</taxon>
        <taxon>Micrococcales</taxon>
        <taxon>Intrasporangiaceae</taxon>
        <taxon>Phycicoccus</taxon>
    </lineage>
</organism>
<dbReference type="Pfam" id="PF12146">
    <property type="entry name" value="Hydrolase_4"/>
    <property type="match status" value="1"/>
</dbReference>
<proteinExistence type="predicted"/>
<sequence length="250" mass="26977">MTPRHSTARHAPGIHETTRPEGPDDQPPTAAALAAALLSTDGGGGAELRGHVPAHPDGVVLVLHGGASRSRVPVTWWRLPVVRMLPFATAVEHTGGDRLAVLRLKYRVRGWNGSRQDPVQDARWALDRIRRVLPGVPVALVGHSMGGRVALQLAAEADVAAVAALAPWVEGDTRRPKGDPPVLLMHGTRDRITDPRRTAILAERWAATGADVRHVPVPDEKHAMLRHAALWHRTVAEFVSDALLHPARPS</sequence>